<dbReference type="InterPro" id="IPR035969">
    <property type="entry name" value="Rab-GAP_TBC_sf"/>
</dbReference>
<protein>
    <recommendedName>
        <fullName evidence="2">Rab-GAP TBC domain-containing protein</fullName>
    </recommendedName>
</protein>
<dbReference type="InterPro" id="IPR000195">
    <property type="entry name" value="Rab-GAP-TBC_dom"/>
</dbReference>
<keyword evidence="4" id="KW-1185">Reference proteome</keyword>
<gene>
    <name evidence="3" type="ORF">P7K49_000065</name>
</gene>
<dbReference type="Pfam" id="PF00566">
    <property type="entry name" value="RabGAP-TBC"/>
    <property type="match status" value="1"/>
</dbReference>
<proteinExistence type="predicted"/>
<sequence>MRNNVLQATELINDKSWARRSETDSRYFAAVTERPEEVGFLQSGAAPTRLSATAGGAAVSPSWNLCRKRPSAGGLPRRLANTSNSWGRGEQKPAEVRPVLGAERRRASRRGRYDPAASSGVALLSPSLREGRSGSPPSRVPDRPLLPGPGEPVTLAVLSLLCGQGEKPSISPGGTQAATLGAAGGVGGLQSRNLWVIPPEFPADLNRTFPDNVKFRRTTEPCLQKTLYNVLLAYGHHNQAVGYCQVSLGTL</sequence>
<organism evidence="3 4">
    <name type="scientific">Saguinus oedipus</name>
    <name type="common">Cotton-top tamarin</name>
    <name type="synonym">Oedipomidas oedipus</name>
    <dbReference type="NCBI Taxonomy" id="9490"/>
    <lineage>
        <taxon>Eukaryota</taxon>
        <taxon>Metazoa</taxon>
        <taxon>Chordata</taxon>
        <taxon>Craniata</taxon>
        <taxon>Vertebrata</taxon>
        <taxon>Euteleostomi</taxon>
        <taxon>Mammalia</taxon>
        <taxon>Eutheria</taxon>
        <taxon>Euarchontoglires</taxon>
        <taxon>Primates</taxon>
        <taxon>Haplorrhini</taxon>
        <taxon>Platyrrhini</taxon>
        <taxon>Cebidae</taxon>
        <taxon>Callitrichinae</taxon>
        <taxon>Saguinus</taxon>
    </lineage>
</organism>
<feature type="domain" description="Rab-GAP TBC" evidence="2">
    <location>
        <begin position="203"/>
        <end position="245"/>
    </location>
</feature>
<comment type="caution">
    <text evidence="3">The sequence shown here is derived from an EMBL/GenBank/DDBJ whole genome shotgun (WGS) entry which is preliminary data.</text>
</comment>
<evidence type="ECO:0000256" key="1">
    <source>
        <dbReference type="SAM" id="MobiDB-lite"/>
    </source>
</evidence>
<evidence type="ECO:0000259" key="2">
    <source>
        <dbReference type="Pfam" id="PF00566"/>
    </source>
</evidence>
<accession>A0ABQ9WAN0</accession>
<dbReference type="Gene3D" id="1.10.8.270">
    <property type="entry name" value="putative rabgap domain of human tbc1 domain family member 14 like domains"/>
    <property type="match status" value="1"/>
</dbReference>
<dbReference type="SUPFAM" id="SSF47923">
    <property type="entry name" value="Ypt/Rab-GAP domain of gyp1p"/>
    <property type="match status" value="1"/>
</dbReference>
<name>A0ABQ9WAN0_SAGOE</name>
<dbReference type="Proteomes" id="UP001266305">
    <property type="component" value="Unassembled WGS sequence"/>
</dbReference>
<reference evidence="3 4" key="1">
    <citation type="submission" date="2023-05" db="EMBL/GenBank/DDBJ databases">
        <title>B98-5 Cell Line De Novo Hybrid Assembly: An Optical Mapping Approach.</title>
        <authorList>
            <person name="Kananen K."/>
            <person name="Auerbach J.A."/>
            <person name="Kautto E."/>
            <person name="Blachly J.S."/>
        </authorList>
    </citation>
    <scope>NUCLEOTIDE SEQUENCE [LARGE SCALE GENOMIC DNA]</scope>
    <source>
        <strain evidence="3">B95-8</strain>
        <tissue evidence="3">Cell line</tissue>
    </source>
</reference>
<evidence type="ECO:0000313" key="4">
    <source>
        <dbReference type="Proteomes" id="UP001266305"/>
    </source>
</evidence>
<evidence type="ECO:0000313" key="3">
    <source>
        <dbReference type="EMBL" id="KAK2118679.1"/>
    </source>
</evidence>
<feature type="region of interest" description="Disordered" evidence="1">
    <location>
        <begin position="69"/>
        <end position="149"/>
    </location>
</feature>
<dbReference type="EMBL" id="JASSZA010000001">
    <property type="protein sequence ID" value="KAK2118679.1"/>
    <property type="molecule type" value="Genomic_DNA"/>
</dbReference>